<dbReference type="Pfam" id="PF13520">
    <property type="entry name" value="AA_permease_2"/>
    <property type="match status" value="1"/>
</dbReference>
<feature type="transmembrane region" description="Helical" evidence="5">
    <location>
        <begin position="390"/>
        <end position="411"/>
    </location>
</feature>
<protein>
    <recommendedName>
        <fullName evidence="7">Amino acid permease/ SLC12A domain-containing protein</fullName>
    </recommendedName>
</protein>
<dbReference type="Gene3D" id="1.20.1740.10">
    <property type="entry name" value="Amino acid/polyamine transporter I"/>
    <property type="match status" value="1"/>
</dbReference>
<keyword evidence="3 5" id="KW-1133">Transmembrane helix</keyword>
<dbReference type="GO" id="GO:0016020">
    <property type="term" value="C:membrane"/>
    <property type="evidence" value="ECO:0007669"/>
    <property type="project" value="UniProtKB-SubCell"/>
</dbReference>
<accession>A0A381PWP1</accession>
<evidence type="ECO:0000256" key="1">
    <source>
        <dbReference type="ARBA" id="ARBA00004141"/>
    </source>
</evidence>
<evidence type="ECO:0000256" key="5">
    <source>
        <dbReference type="SAM" id="Phobius"/>
    </source>
</evidence>
<dbReference type="EMBL" id="UINC01001110">
    <property type="protein sequence ID" value="SUZ71074.1"/>
    <property type="molecule type" value="Genomic_DNA"/>
</dbReference>
<keyword evidence="4 5" id="KW-0472">Membrane</keyword>
<feature type="transmembrane region" description="Helical" evidence="5">
    <location>
        <begin position="154"/>
        <end position="176"/>
    </location>
</feature>
<feature type="transmembrane region" description="Helical" evidence="5">
    <location>
        <begin position="310"/>
        <end position="343"/>
    </location>
</feature>
<evidence type="ECO:0000313" key="6">
    <source>
        <dbReference type="EMBL" id="SUZ71074.1"/>
    </source>
</evidence>
<evidence type="ECO:0008006" key="7">
    <source>
        <dbReference type="Google" id="ProtNLM"/>
    </source>
</evidence>
<evidence type="ECO:0000256" key="2">
    <source>
        <dbReference type="ARBA" id="ARBA00022692"/>
    </source>
</evidence>
<feature type="transmembrane region" description="Helical" evidence="5">
    <location>
        <begin position="363"/>
        <end position="384"/>
    </location>
</feature>
<comment type="subcellular location">
    <subcellularLocation>
        <location evidence="1">Membrane</location>
        <topology evidence="1">Multi-pass membrane protein</topology>
    </subcellularLocation>
</comment>
<dbReference type="GO" id="GO:0015179">
    <property type="term" value="F:L-amino acid transmembrane transporter activity"/>
    <property type="evidence" value="ECO:0007669"/>
    <property type="project" value="TreeGrafter"/>
</dbReference>
<evidence type="ECO:0000256" key="3">
    <source>
        <dbReference type="ARBA" id="ARBA00022989"/>
    </source>
</evidence>
<dbReference type="PANTHER" id="PTHR11785">
    <property type="entry name" value="AMINO ACID TRANSPORTER"/>
    <property type="match status" value="1"/>
</dbReference>
<feature type="transmembrane region" description="Helical" evidence="5">
    <location>
        <begin position="68"/>
        <end position="91"/>
    </location>
</feature>
<gene>
    <name evidence="6" type="ORF">METZ01_LOCUS23928</name>
</gene>
<dbReference type="AlphaFoldDB" id="A0A381PWP1"/>
<feature type="transmembrane region" description="Helical" evidence="5">
    <location>
        <begin position="230"/>
        <end position="256"/>
    </location>
</feature>
<organism evidence="6">
    <name type="scientific">marine metagenome</name>
    <dbReference type="NCBI Taxonomy" id="408172"/>
    <lineage>
        <taxon>unclassified sequences</taxon>
        <taxon>metagenomes</taxon>
        <taxon>ecological metagenomes</taxon>
    </lineage>
</organism>
<dbReference type="InterPro" id="IPR002293">
    <property type="entry name" value="AA/rel_permease1"/>
</dbReference>
<feature type="transmembrane region" description="Helical" evidence="5">
    <location>
        <begin position="188"/>
        <end position="210"/>
    </location>
</feature>
<feature type="transmembrane region" description="Helical" evidence="5">
    <location>
        <begin position="450"/>
        <end position="469"/>
    </location>
</feature>
<keyword evidence="2 5" id="KW-0812">Transmembrane</keyword>
<sequence>MLLTGPRSTLTHQTISRETPIAPISGDQSRLTRHMRLRSATALVIANMIGAGIFTTTGFQAADLRNPLFIFVLWVIGGTLALLGALCYAELGAMMPRAGAEYVYLRETYGPAAGFMSAFVSLVAGFSAPIAAALKSFVIYVGHFFPFLADDPTFGGMAVVDLIAVGLVWLLVGIHLRAVRSGTGFNDFMTVFKVGGIVVIILAAASIGRGDVSNLVTASPSFQELSRNDTLAAFGTSLIFVMFCFSGWNAAAYVASEMEHPQRDLPRALLVGTATVLALYLGLNAVYFYGAGVDELAGQVEVGLVASRSLFGPTGVSMVTIVLCASILASASAMTLVGPRVYYALGKDFKPFAFLARTRRGGAPAVALIIQGIVTSIIIVSGRVDQIQQYAGFTLTLFASLAVSCVIVLRVRRPEAARPFRTWGYPLSPILFLGVSAWMMYWAFQGRPLESTLSFVTVLAGGLIFALFVRRGSASGS</sequence>
<feature type="transmembrane region" description="Helical" evidence="5">
    <location>
        <begin position="112"/>
        <end position="134"/>
    </location>
</feature>
<feature type="transmembrane region" description="Helical" evidence="5">
    <location>
        <begin position="268"/>
        <end position="290"/>
    </location>
</feature>
<feature type="transmembrane region" description="Helical" evidence="5">
    <location>
        <begin position="423"/>
        <end position="444"/>
    </location>
</feature>
<evidence type="ECO:0000256" key="4">
    <source>
        <dbReference type="ARBA" id="ARBA00023136"/>
    </source>
</evidence>
<dbReference type="PANTHER" id="PTHR11785:SF512">
    <property type="entry name" value="SOBREMESA, ISOFORM B"/>
    <property type="match status" value="1"/>
</dbReference>
<reference evidence="6" key="1">
    <citation type="submission" date="2018-05" db="EMBL/GenBank/DDBJ databases">
        <authorList>
            <person name="Lanie J.A."/>
            <person name="Ng W.-L."/>
            <person name="Kazmierczak K.M."/>
            <person name="Andrzejewski T.M."/>
            <person name="Davidsen T.M."/>
            <person name="Wayne K.J."/>
            <person name="Tettelin H."/>
            <person name="Glass J.I."/>
            <person name="Rusch D."/>
            <person name="Podicherti R."/>
            <person name="Tsui H.-C.T."/>
            <person name="Winkler M.E."/>
        </authorList>
    </citation>
    <scope>NUCLEOTIDE SEQUENCE</scope>
</reference>
<name>A0A381PWP1_9ZZZZ</name>
<feature type="transmembrane region" description="Helical" evidence="5">
    <location>
        <begin position="40"/>
        <end position="62"/>
    </location>
</feature>
<dbReference type="PIRSF" id="PIRSF006060">
    <property type="entry name" value="AA_transporter"/>
    <property type="match status" value="1"/>
</dbReference>
<dbReference type="InterPro" id="IPR050598">
    <property type="entry name" value="AminoAcid_Transporter"/>
</dbReference>
<proteinExistence type="predicted"/>